<evidence type="ECO:0000313" key="4">
    <source>
        <dbReference type="Proteomes" id="UP000594778"/>
    </source>
</evidence>
<evidence type="ECO:0000313" key="3">
    <source>
        <dbReference type="EMBL" id="QPS09200.1"/>
    </source>
</evidence>
<name>A0A7T2W1K8_DELAC</name>
<organism evidence="3 4">
    <name type="scientific">Delftia acidovorans</name>
    <name type="common">Pseudomonas acidovorans</name>
    <name type="synonym">Comamonas acidovorans</name>
    <dbReference type="NCBI Taxonomy" id="80866"/>
    <lineage>
        <taxon>Bacteria</taxon>
        <taxon>Pseudomonadati</taxon>
        <taxon>Pseudomonadota</taxon>
        <taxon>Betaproteobacteria</taxon>
        <taxon>Burkholderiales</taxon>
        <taxon>Comamonadaceae</taxon>
        <taxon>Delftia</taxon>
    </lineage>
</organism>
<feature type="signal peptide" evidence="2">
    <location>
        <begin position="1"/>
        <end position="23"/>
    </location>
</feature>
<accession>A0A7T2W1K8</accession>
<dbReference type="RefSeq" id="WP_197956217.1">
    <property type="nucleotide sequence ID" value="NZ_CP065668.1"/>
</dbReference>
<proteinExistence type="predicted"/>
<dbReference type="AlphaFoldDB" id="A0A7T2W1K8"/>
<evidence type="ECO:0008006" key="5">
    <source>
        <dbReference type="Google" id="ProtNLM"/>
    </source>
</evidence>
<feature type="region of interest" description="Disordered" evidence="1">
    <location>
        <begin position="85"/>
        <end position="104"/>
    </location>
</feature>
<reference evidence="3 4" key="1">
    <citation type="submission" date="2020-12" db="EMBL/GenBank/DDBJ databases">
        <title>FDA dAtabase for Regulatory Grade micrObial Sequences (FDA-ARGOS): Supporting development and validation of Infectious Disease Dx tests.</title>
        <authorList>
            <person name="Sproer C."/>
            <person name="Gronow S."/>
            <person name="Severitt S."/>
            <person name="Schroder I."/>
            <person name="Tallon L."/>
            <person name="Sadzewicz L."/>
            <person name="Zhao X."/>
            <person name="Boylan J."/>
            <person name="Ott S."/>
            <person name="Bowen H."/>
            <person name="Vavikolanu K."/>
            <person name="Mehta A."/>
            <person name="Aluvathingal J."/>
            <person name="Nadendla S."/>
            <person name="Lowell S."/>
            <person name="Myers T."/>
            <person name="Yan Y."/>
            <person name="Sichtig H."/>
        </authorList>
    </citation>
    <scope>NUCLEOTIDE SEQUENCE [LARGE SCALE GENOMIC DNA]</scope>
    <source>
        <strain evidence="3 4">FDAARGOS_909</strain>
    </source>
</reference>
<feature type="chain" id="PRO_5032819001" description="Lipoprotein" evidence="2">
    <location>
        <begin position="24"/>
        <end position="390"/>
    </location>
</feature>
<keyword evidence="2" id="KW-0732">Signal</keyword>
<protein>
    <recommendedName>
        <fullName evidence="5">Lipoprotein</fullName>
    </recommendedName>
</protein>
<gene>
    <name evidence="3" type="ORF">I6G66_03955</name>
</gene>
<dbReference type="PROSITE" id="PS51257">
    <property type="entry name" value="PROKAR_LIPOPROTEIN"/>
    <property type="match status" value="1"/>
</dbReference>
<dbReference type="EMBL" id="CP065668">
    <property type="protein sequence ID" value="QPS09200.1"/>
    <property type="molecule type" value="Genomic_DNA"/>
</dbReference>
<evidence type="ECO:0000256" key="1">
    <source>
        <dbReference type="SAM" id="MobiDB-lite"/>
    </source>
</evidence>
<sequence>MPARSIVIHLMTAAAAMAAIAMAVGCSSSADQMGAAAHPSATLATAATAKALAPTDRSQYRYLYAVYCNGRVDRLDLKSRTKTGSFQLSERSGEPPAVPVQSASTSFADSCQIRPAATGDMQDQAAGLVNLVAGDGTGAAADGRQSYRLLTFSLPGWTLLGTRDLGRFENGQPHMRRAKDGSLFAVHKADGDLRTQLTQQARAYAGGESLEDLRAEETSAGRVLLSYRLPGAQGLGFALSDRERALTVPLQALPGQSLAPGWRLAPGGRYVLLTLNKLVPMERDLQQLATTGEMRLYDAQGRQLATLNDARVAGPSMVLMPKEDMDRDTPRTAGHWLNIALTPDGLAVFADPLGNYHFVELGHVFGLDPVVGLDPDDYDSRLPGLVYAAQ</sequence>
<dbReference type="Proteomes" id="UP000594778">
    <property type="component" value="Chromosome"/>
</dbReference>
<evidence type="ECO:0000256" key="2">
    <source>
        <dbReference type="SAM" id="SignalP"/>
    </source>
</evidence>